<dbReference type="EMBL" id="CP090894">
    <property type="protein sequence ID" value="ULT97487.1"/>
    <property type="molecule type" value="Genomic_DNA"/>
</dbReference>
<dbReference type="NCBIfam" id="TIGR01664">
    <property type="entry name" value="DNA-3'-Pase"/>
    <property type="match status" value="1"/>
</dbReference>
<evidence type="ECO:0008006" key="4">
    <source>
        <dbReference type="Google" id="ProtNLM"/>
    </source>
</evidence>
<organism evidence="2 3">
    <name type="scientific">Caenorhabditis briggsae</name>
    <dbReference type="NCBI Taxonomy" id="6238"/>
    <lineage>
        <taxon>Eukaryota</taxon>
        <taxon>Metazoa</taxon>
        <taxon>Ecdysozoa</taxon>
        <taxon>Nematoda</taxon>
        <taxon>Chromadorea</taxon>
        <taxon>Rhabditida</taxon>
        <taxon>Rhabditina</taxon>
        <taxon>Rhabditomorpha</taxon>
        <taxon>Rhabditoidea</taxon>
        <taxon>Rhabditidae</taxon>
        <taxon>Peloderinae</taxon>
        <taxon>Caenorhabditis</taxon>
    </lineage>
</organism>
<dbReference type="InterPro" id="IPR006549">
    <property type="entry name" value="HAD-SF_hydro_IIIA"/>
</dbReference>
<dbReference type="SUPFAM" id="SSF52540">
    <property type="entry name" value="P-loop containing nucleoside triphosphate hydrolases"/>
    <property type="match status" value="1"/>
</dbReference>
<accession>A0AAE9D7G6</accession>
<gene>
    <name evidence="2" type="ORF">L3Y34_005359</name>
</gene>
<protein>
    <recommendedName>
        <fullName evidence="4">Bifunctional polynucleotide phosphatase/kinase</fullName>
    </recommendedName>
</protein>
<dbReference type="InterPro" id="IPR036412">
    <property type="entry name" value="HAD-like_sf"/>
</dbReference>
<sequence>MKRAMDGNGNQAKKAKDTDLFGRPLKKNGSWESKDNGDLMIFTHDECEGRAKIAAFDMDGTLIKTKSGKVFPIDCRDWQLLFESIPSELKKLSSDGWKIVIFTNQKGIQVAKVDRNEFKKKIEAIVAKLGVPVQAFVSVAGGRYRKPCIGMWEELKLRNDGVEIQEAESVFVGDAAGRHKTTIRSKKDHSFADRFFAANVGVPFKTPEEFFGKSKSEEPWGPPVFDPKHLFKDGIQLLEPEDAPLKSEKPEIIVMVGFPGSGKSTIAKWLAEQNGYKIINRDTLGTWQKCVATARSHLKNGDSLIIDNTSPDKESRQRYVDVAKELGIGCRCFVMNCDMEQAQHNIRFRVLTDNTAADISSMVLRIHKGKYVEPTVEEGFQQVVRVNFQPNFQIEEHEKLYKMYLID</sequence>
<dbReference type="Pfam" id="PF13671">
    <property type="entry name" value="AAA_33"/>
    <property type="match status" value="1"/>
</dbReference>
<dbReference type="InterPro" id="IPR027417">
    <property type="entry name" value="P-loop_NTPase"/>
</dbReference>
<name>A0AAE9D7G6_CAEBR</name>
<dbReference type="Gene3D" id="3.40.50.300">
    <property type="entry name" value="P-loop containing nucleotide triphosphate hydrolases"/>
    <property type="match status" value="1"/>
</dbReference>
<reference evidence="2 3" key="1">
    <citation type="submission" date="2022-05" db="EMBL/GenBank/DDBJ databases">
        <title>Chromosome-level reference genomes for two strains of Caenorhabditis briggsae: an improved platform for comparative genomics.</title>
        <authorList>
            <person name="Stevens L."/>
            <person name="Andersen E.C."/>
        </authorList>
    </citation>
    <scope>NUCLEOTIDE SEQUENCE [LARGE SCALE GENOMIC DNA]</scope>
    <source>
        <strain evidence="2">QX1410_ONT</strain>
        <tissue evidence="2">Whole-organism</tissue>
    </source>
</reference>
<dbReference type="CDD" id="cd01625">
    <property type="entry name" value="HAD_PNP"/>
    <property type="match status" value="1"/>
</dbReference>
<dbReference type="Gene3D" id="3.40.50.1000">
    <property type="entry name" value="HAD superfamily/HAD-like"/>
    <property type="match status" value="1"/>
</dbReference>
<dbReference type="FunFam" id="3.40.50.1000:FF:000078">
    <property type="entry name" value="Bifunctional polynucleotide phosphatase/kinase"/>
    <property type="match status" value="1"/>
</dbReference>
<dbReference type="FunFam" id="3.40.50.300:FF:000737">
    <property type="entry name" value="Bifunctional polynucleotide phosphatase/kinase"/>
    <property type="match status" value="1"/>
</dbReference>
<dbReference type="InterPro" id="IPR013954">
    <property type="entry name" value="PNK3P"/>
</dbReference>
<dbReference type="InterPro" id="IPR006551">
    <property type="entry name" value="Polynucleotide_phosphatase"/>
</dbReference>
<dbReference type="NCBIfam" id="TIGR01662">
    <property type="entry name" value="HAD-SF-IIIA"/>
    <property type="match status" value="1"/>
</dbReference>
<evidence type="ECO:0000313" key="2">
    <source>
        <dbReference type="EMBL" id="ULT97487.1"/>
    </source>
</evidence>
<evidence type="ECO:0000313" key="3">
    <source>
        <dbReference type="Proteomes" id="UP000827892"/>
    </source>
</evidence>
<dbReference type="Pfam" id="PF08645">
    <property type="entry name" value="PNK3P"/>
    <property type="match status" value="1"/>
</dbReference>
<proteinExistence type="predicted"/>
<dbReference type="Proteomes" id="UP000827892">
    <property type="component" value="Chromosome IV"/>
</dbReference>
<evidence type="ECO:0000256" key="1">
    <source>
        <dbReference type="SAM" id="MobiDB-lite"/>
    </source>
</evidence>
<dbReference type="AlphaFoldDB" id="A0AAE9D7G6"/>
<feature type="region of interest" description="Disordered" evidence="1">
    <location>
        <begin position="1"/>
        <end position="29"/>
    </location>
</feature>
<dbReference type="PANTHER" id="PTHR12083:SF9">
    <property type="entry name" value="BIFUNCTIONAL POLYNUCLEOTIDE PHOSPHATASE_KINASE"/>
    <property type="match status" value="1"/>
</dbReference>
<dbReference type="PANTHER" id="PTHR12083">
    <property type="entry name" value="BIFUNCTIONAL POLYNUCLEOTIDE PHOSPHATASE/KINASE"/>
    <property type="match status" value="1"/>
</dbReference>
<dbReference type="InterPro" id="IPR023214">
    <property type="entry name" value="HAD_sf"/>
</dbReference>
<dbReference type="SUPFAM" id="SSF56784">
    <property type="entry name" value="HAD-like"/>
    <property type="match status" value="1"/>
</dbReference>